<evidence type="ECO:0000256" key="1">
    <source>
        <dbReference type="ARBA" id="ARBA00005915"/>
    </source>
</evidence>
<proteinExistence type="inferred from homology"/>
<keyword evidence="4" id="KW-0378">Hydrolase</keyword>
<dbReference type="GO" id="GO:0006310">
    <property type="term" value="P:DNA recombination"/>
    <property type="evidence" value="ECO:0007669"/>
    <property type="project" value="InterPro"/>
</dbReference>
<evidence type="ECO:0000313" key="9">
    <source>
        <dbReference type="EMBL" id="KUG03540.1"/>
    </source>
</evidence>
<dbReference type="Gene3D" id="3.40.50.300">
    <property type="entry name" value="P-loop containing nucleotide triphosphate hydrolases"/>
    <property type="match status" value="1"/>
</dbReference>
<feature type="domain" description="DHHA1" evidence="7">
    <location>
        <begin position="347"/>
        <end position="441"/>
    </location>
</feature>
<evidence type="ECO:0000259" key="7">
    <source>
        <dbReference type="Pfam" id="PF02272"/>
    </source>
</evidence>
<comment type="similarity">
    <text evidence="1">Belongs to the RecJ family.</text>
</comment>
<accession>A0A0W8E4H8</accession>
<evidence type="ECO:0000256" key="2">
    <source>
        <dbReference type="ARBA" id="ARBA00019841"/>
    </source>
</evidence>
<dbReference type="Gene3D" id="3.90.1640.30">
    <property type="match status" value="1"/>
</dbReference>
<evidence type="ECO:0000256" key="3">
    <source>
        <dbReference type="ARBA" id="ARBA00022722"/>
    </source>
</evidence>
<dbReference type="GO" id="GO:0003676">
    <property type="term" value="F:nucleic acid binding"/>
    <property type="evidence" value="ECO:0007669"/>
    <property type="project" value="InterPro"/>
</dbReference>
<evidence type="ECO:0000259" key="6">
    <source>
        <dbReference type="Pfam" id="PF01368"/>
    </source>
</evidence>
<reference evidence="9" key="1">
    <citation type="journal article" date="2015" name="Proc. Natl. Acad. Sci. U.S.A.">
        <title>Networks of energetic and metabolic interactions define dynamics in microbial communities.</title>
        <authorList>
            <person name="Embree M."/>
            <person name="Liu J.K."/>
            <person name="Al-Bassam M.M."/>
            <person name="Zengler K."/>
        </authorList>
    </citation>
    <scope>NUCLEOTIDE SEQUENCE</scope>
</reference>
<dbReference type="Pfam" id="PF17768">
    <property type="entry name" value="RecJ_OB"/>
    <property type="match status" value="1"/>
</dbReference>
<name>A0A0W8E4H8_9ZZZZ</name>
<dbReference type="SUPFAM" id="SSF64182">
    <property type="entry name" value="DHH phosphoesterases"/>
    <property type="match status" value="1"/>
</dbReference>
<dbReference type="InterPro" id="IPR041122">
    <property type="entry name" value="RecJ_OB"/>
</dbReference>
<organism evidence="9">
    <name type="scientific">hydrocarbon metagenome</name>
    <dbReference type="NCBI Taxonomy" id="938273"/>
    <lineage>
        <taxon>unclassified sequences</taxon>
        <taxon>metagenomes</taxon>
        <taxon>ecological metagenomes</taxon>
    </lineage>
</organism>
<dbReference type="NCBIfam" id="TIGR00644">
    <property type="entry name" value="recJ"/>
    <property type="match status" value="1"/>
</dbReference>
<dbReference type="Gene3D" id="3.10.310.30">
    <property type="match status" value="1"/>
</dbReference>
<dbReference type="PANTHER" id="PTHR30255">
    <property type="entry name" value="SINGLE-STRANDED-DNA-SPECIFIC EXONUCLEASE RECJ"/>
    <property type="match status" value="1"/>
</dbReference>
<evidence type="ECO:0000259" key="8">
    <source>
        <dbReference type="Pfam" id="PF17768"/>
    </source>
</evidence>
<dbReference type="InterPro" id="IPR001667">
    <property type="entry name" value="DDH_dom"/>
</dbReference>
<dbReference type="PANTHER" id="PTHR30255:SF2">
    <property type="entry name" value="SINGLE-STRANDED-DNA-SPECIFIC EXONUCLEASE RECJ"/>
    <property type="match status" value="1"/>
</dbReference>
<evidence type="ECO:0000256" key="4">
    <source>
        <dbReference type="ARBA" id="ARBA00022801"/>
    </source>
</evidence>
<dbReference type="Pfam" id="PF02272">
    <property type="entry name" value="DHHA1"/>
    <property type="match status" value="1"/>
</dbReference>
<dbReference type="EMBL" id="LNQE01001877">
    <property type="protein sequence ID" value="KUG03540.1"/>
    <property type="molecule type" value="Genomic_DNA"/>
</dbReference>
<dbReference type="GO" id="GO:0006281">
    <property type="term" value="P:DNA repair"/>
    <property type="evidence" value="ECO:0007669"/>
    <property type="project" value="InterPro"/>
</dbReference>
<comment type="caution">
    <text evidence="9">The sequence shown here is derived from an EMBL/GenBank/DDBJ whole genome shotgun (WGS) entry which is preliminary data.</text>
</comment>
<dbReference type="AlphaFoldDB" id="A0A0W8E4H8"/>
<feature type="domain" description="RecJ OB" evidence="8">
    <location>
        <begin position="455"/>
        <end position="557"/>
    </location>
</feature>
<dbReference type="Pfam" id="PF01368">
    <property type="entry name" value="DHH"/>
    <property type="match status" value="1"/>
</dbReference>
<sequence length="938" mass="106062">MHVRSYWQFKAFDEAKALQLQNELNISTIVARLLVQRGMDTFSRAQSFLFGEVEDLSDPFSLGGMEAAVVRINQAIEKDEKIIIYGDYDVDGICSVVLMKSCFDQLGYPVDYYVPGRFSEGYGLNLEAVEKLSGRGYSLVISVDCGIKSVNEIQNASALGLDVIITDHHTPGEELPPAVAIVNPRIDGNEKNRDLAGVGVAFKLAQAICRTRGVDLDEHEWLDLVAMATIADIVPLTGDNRIYVKYGLERIRRTRRVGLQALIAECGLEGRPLLPSHVGFALAPRLNSAGRLQNAGISIDLLLTGDKQVADELVQMLSKMNTERRAIEDDIFQAAVEQIEKEDMAGDRVLVLGGEGWHQGVIGIVASRLCDRYNRPSILISWDGPVGRGSGRSILGFDLYQSLENCQRYLLQFGGHKLAAGLTMNKSDYMDFRQCINEWSKNNYRVEELKRRQFIDLEVELDDIDKGLLSELQRFQPCGEGNPIPLLALRNTPVFSPTLVGQGHFKGKVGSKRLGAIAFNRADLINCPTSICYHDQVFELTENEFRGQSNLQLKIRDMKPSYRPDVLPKNNSFSSGLIRVVEKCLHEIEQSRPALFICPTYRSLIRHVNLLQSFFRPDVIAELHGKLPAAKRKMYEDEFIKGKNKIYVISASYLRYFLENNALPGKLRLLIQTWPDTLEKNLLYYIRNCEIDTIEENVRNTEWTVSPVNNDCPGRTLIYANRNKTIKKLIKQFPGSKTEAGLANINERRKIRQEFWQITSSSLITDGAYSGCNTYDFKFDQVLFADAPFSYHEARFVLEQVKEDCPTAGILFDGKDIRLNRNYLSRMYPEPEILKTVLECFQSSGKNPIDMEITDLALLIGKYVGREFSPFDMFPVLYILVDLGLCQINKKGSIIEIKFKSVEKQQLAISRSPYYLEGKYEKQSFVNLVDDLNKILLG</sequence>
<dbReference type="GO" id="GO:0008409">
    <property type="term" value="F:5'-3' exonuclease activity"/>
    <property type="evidence" value="ECO:0007669"/>
    <property type="project" value="InterPro"/>
</dbReference>
<dbReference type="InterPro" id="IPR038763">
    <property type="entry name" value="DHH_sf"/>
</dbReference>
<dbReference type="SUPFAM" id="SSF52540">
    <property type="entry name" value="P-loop containing nucleoside triphosphate hydrolases"/>
    <property type="match status" value="1"/>
</dbReference>
<dbReference type="InterPro" id="IPR027417">
    <property type="entry name" value="P-loop_NTPase"/>
</dbReference>
<evidence type="ECO:0000256" key="5">
    <source>
        <dbReference type="ARBA" id="ARBA00022839"/>
    </source>
</evidence>
<dbReference type="InterPro" id="IPR004610">
    <property type="entry name" value="RecJ"/>
</dbReference>
<protein>
    <recommendedName>
        <fullName evidence="2">Single-stranded-DNA-specific exonuclease RecJ</fullName>
    </recommendedName>
</protein>
<dbReference type="InterPro" id="IPR003156">
    <property type="entry name" value="DHHA1_dom"/>
</dbReference>
<keyword evidence="5 9" id="KW-0269">Exonuclease</keyword>
<gene>
    <name evidence="9" type="ORF">ASZ90_018973</name>
</gene>
<feature type="domain" description="DDH" evidence="6">
    <location>
        <begin position="81"/>
        <end position="229"/>
    </location>
</feature>
<dbReference type="InterPro" id="IPR051673">
    <property type="entry name" value="SSDNA_exonuclease_RecJ"/>
</dbReference>
<keyword evidence="3" id="KW-0540">Nuclease</keyword>